<keyword evidence="4 5" id="KW-0472">Membrane</keyword>
<evidence type="ECO:0000259" key="6">
    <source>
        <dbReference type="Pfam" id="PF04932"/>
    </source>
</evidence>
<evidence type="ECO:0000256" key="3">
    <source>
        <dbReference type="ARBA" id="ARBA00022989"/>
    </source>
</evidence>
<comment type="subcellular location">
    <subcellularLocation>
        <location evidence="1">Membrane</location>
        <topology evidence="1">Multi-pass membrane protein</topology>
    </subcellularLocation>
</comment>
<feature type="transmembrane region" description="Helical" evidence="5">
    <location>
        <begin position="211"/>
        <end position="230"/>
    </location>
</feature>
<feature type="transmembrane region" description="Helical" evidence="5">
    <location>
        <begin position="183"/>
        <end position="199"/>
    </location>
</feature>
<keyword evidence="3 5" id="KW-1133">Transmembrane helix</keyword>
<reference evidence="7 8" key="1">
    <citation type="journal article" date="2015" name="Int. J. Syst. Evol. Microbiol.">
        <title>Complete genome sequence of Salinicoccus halodurans H3B36, isolated from the Qaidam Basin in China.</title>
        <authorList>
            <person name="Jiang K."/>
            <person name="Xue Y."/>
            <person name="Ma Y."/>
        </authorList>
    </citation>
    <scope>NUCLEOTIDE SEQUENCE [LARGE SCALE GENOMIC DNA]</scope>
    <source>
        <strain evidence="7 8">H3B36</strain>
    </source>
</reference>
<evidence type="ECO:0000256" key="2">
    <source>
        <dbReference type="ARBA" id="ARBA00022692"/>
    </source>
</evidence>
<protein>
    <recommendedName>
        <fullName evidence="6">O-antigen ligase-related domain-containing protein</fullName>
    </recommendedName>
</protein>
<reference evidence="8" key="2">
    <citation type="submission" date="2015-04" db="EMBL/GenBank/DDBJ databases">
        <title>Complete genome sequence of Salinicoccus halodurans strain H3B36, isolated from the Qaidam basin of China.</title>
        <authorList>
            <person name="Ma Y."/>
            <person name="Jiang K."/>
            <person name="Xue Y."/>
        </authorList>
    </citation>
    <scope>NUCLEOTIDE SEQUENCE [LARGE SCALE GENOMIC DNA]</scope>
    <source>
        <strain evidence="8">H3B36</strain>
    </source>
</reference>
<feature type="transmembrane region" description="Helical" evidence="5">
    <location>
        <begin position="12"/>
        <end position="31"/>
    </location>
</feature>
<dbReference type="EMBL" id="CP011366">
    <property type="protein sequence ID" value="AKG75260.1"/>
    <property type="molecule type" value="Genomic_DNA"/>
</dbReference>
<dbReference type="InterPro" id="IPR007016">
    <property type="entry name" value="O-antigen_ligase-rel_domated"/>
</dbReference>
<name>A0ABN4G3Q4_9STAP</name>
<proteinExistence type="predicted"/>
<feature type="transmembrane region" description="Helical" evidence="5">
    <location>
        <begin position="289"/>
        <end position="310"/>
    </location>
</feature>
<evidence type="ECO:0000313" key="8">
    <source>
        <dbReference type="Proteomes" id="UP000034029"/>
    </source>
</evidence>
<evidence type="ECO:0000256" key="4">
    <source>
        <dbReference type="ARBA" id="ARBA00023136"/>
    </source>
</evidence>
<dbReference type="Pfam" id="PF04932">
    <property type="entry name" value="Wzy_C"/>
    <property type="match status" value="1"/>
</dbReference>
<feature type="transmembrane region" description="Helical" evidence="5">
    <location>
        <begin position="162"/>
        <end position="177"/>
    </location>
</feature>
<feature type="transmembrane region" description="Helical" evidence="5">
    <location>
        <begin position="317"/>
        <end position="333"/>
    </location>
</feature>
<sequence length="365" mass="41966">MKQAFMSHEGLIFTLMFTLIFIVTNLIMIDYRGLQSLITNMDPFTILTMGAILTYLYKNSKITFSRNKNLFLIVWGLYILSIFASMLVENHFAWTEAIIWILLSVMFLYKIPLELIMYITAGALISLPSLLMADITLNESGSTLVLVFAAGLIFMPKTNRAMMWYVLPSLALLVIITTSRTAMLVYLLVTVAQFAYINIYRTNKKQRKNFLIAMGIFMLAPLILFSRQLYSYFIQGSFGGAGVDLDRLTSGRWDPWQTVIANSRWFGQGHDYVDFTHLLHVHNIVFDTLGRYGILTMVLFIALLCLTVLISIFSTRSFNITLFLIAFILTGMFEYNYLFMFVYFSPVVLFFVITGFIINQKDFRS</sequence>
<evidence type="ECO:0000256" key="1">
    <source>
        <dbReference type="ARBA" id="ARBA00004141"/>
    </source>
</evidence>
<feature type="transmembrane region" description="Helical" evidence="5">
    <location>
        <begin position="37"/>
        <end position="57"/>
    </location>
</feature>
<gene>
    <name evidence="7" type="ORF">AAT16_04020</name>
</gene>
<dbReference type="Proteomes" id="UP000034029">
    <property type="component" value="Chromosome"/>
</dbReference>
<evidence type="ECO:0000313" key="7">
    <source>
        <dbReference type="EMBL" id="AKG75260.1"/>
    </source>
</evidence>
<organism evidence="7 8">
    <name type="scientific">Salinicoccus halodurans</name>
    <dbReference type="NCBI Taxonomy" id="407035"/>
    <lineage>
        <taxon>Bacteria</taxon>
        <taxon>Bacillati</taxon>
        <taxon>Bacillota</taxon>
        <taxon>Bacilli</taxon>
        <taxon>Bacillales</taxon>
        <taxon>Staphylococcaceae</taxon>
        <taxon>Salinicoccus</taxon>
    </lineage>
</organism>
<feature type="transmembrane region" description="Helical" evidence="5">
    <location>
        <begin position="92"/>
        <end position="109"/>
    </location>
</feature>
<keyword evidence="8" id="KW-1185">Reference proteome</keyword>
<keyword evidence="2 5" id="KW-0812">Transmembrane</keyword>
<feature type="transmembrane region" description="Helical" evidence="5">
    <location>
        <begin position="139"/>
        <end position="155"/>
    </location>
</feature>
<accession>A0ABN4G3Q4</accession>
<feature type="transmembrane region" description="Helical" evidence="5">
    <location>
        <begin position="69"/>
        <end position="86"/>
    </location>
</feature>
<feature type="domain" description="O-antigen ligase-related" evidence="6">
    <location>
        <begin position="170"/>
        <end position="301"/>
    </location>
</feature>
<feature type="transmembrane region" description="Helical" evidence="5">
    <location>
        <begin position="339"/>
        <end position="358"/>
    </location>
</feature>
<evidence type="ECO:0000256" key="5">
    <source>
        <dbReference type="SAM" id="Phobius"/>
    </source>
</evidence>